<accession>A0A8H2XUW1</accession>
<protein>
    <recommendedName>
        <fullName evidence="5">Laminin domain protein</fullName>
    </recommendedName>
</protein>
<dbReference type="Gene3D" id="1.10.287.950">
    <property type="entry name" value="Methyl-accepting chemotaxis protein"/>
    <property type="match status" value="1"/>
</dbReference>
<dbReference type="SUPFAM" id="SSF58104">
    <property type="entry name" value="Methyl-accepting chemotaxis protein (MCP) signaling domain"/>
    <property type="match status" value="1"/>
</dbReference>
<organism evidence="3 4">
    <name type="scientific">Rhizoctonia solani</name>
    <dbReference type="NCBI Taxonomy" id="456999"/>
    <lineage>
        <taxon>Eukaryota</taxon>
        <taxon>Fungi</taxon>
        <taxon>Dikarya</taxon>
        <taxon>Basidiomycota</taxon>
        <taxon>Agaricomycotina</taxon>
        <taxon>Agaricomycetes</taxon>
        <taxon>Cantharellales</taxon>
        <taxon>Ceratobasidiaceae</taxon>
        <taxon>Rhizoctonia</taxon>
    </lineage>
</organism>
<dbReference type="EMBL" id="CAJMWX010000855">
    <property type="protein sequence ID" value="CAE6435795.1"/>
    <property type="molecule type" value="Genomic_DNA"/>
</dbReference>
<feature type="coiled-coil region" evidence="1">
    <location>
        <begin position="216"/>
        <end position="243"/>
    </location>
</feature>
<gene>
    <name evidence="3" type="ORF">RDB_LOCUS42170</name>
</gene>
<reference evidence="3" key="1">
    <citation type="submission" date="2021-01" db="EMBL/GenBank/DDBJ databases">
        <authorList>
            <person name="Kaushik A."/>
        </authorList>
    </citation>
    <scope>NUCLEOTIDE SEQUENCE</scope>
    <source>
        <strain evidence="3">AG4-R118</strain>
    </source>
</reference>
<feature type="coiled-coil region" evidence="1">
    <location>
        <begin position="309"/>
        <end position="347"/>
    </location>
</feature>
<sequence length="479" mass="53646">MIEHPGWYPPGQVCYPPKLPVYLKNVYDLKPVIGVPSDAEVIGIHDVIQAANRVSCVPGMHDPSLLMGLAEHLFSAQMARYRSKYSLITFPGDTTYTPPTLPAHIPVKLEPIVGTPSDEEIIKVQETVQSYQDLRRFPSMFDPQINVELSRHMRVAGERPCSPVPHPNSIPQISPQSTEGISEANEESGIATNNAGIGSSVVDARQMPQSTHDMDVRQLMERSNRLTEQLNQLLERSNELAEQDSQPARESSTPSFVEHCNLVIERLTQLVERSHQPAERSDQLADRFSQLFERLNQLVEKSHQPAYRANELTEKSNELSDRANQLAENLNKSSERSNQLAEQANRSVENIGDLLGNINRVLVGIQHAVVRNHKGNTANAIDCLVNERGELPGLMYLYMRSTVRQLSEIYSNLSEYNCPVTVDGTSRGCCIPTSWLGWFLKFYDICDDLRLSPTSNDLKDGKADEARQRLSDYLSSCLG</sequence>
<evidence type="ECO:0000313" key="3">
    <source>
        <dbReference type="EMBL" id="CAE6435795.1"/>
    </source>
</evidence>
<evidence type="ECO:0000313" key="4">
    <source>
        <dbReference type="Proteomes" id="UP000663888"/>
    </source>
</evidence>
<evidence type="ECO:0000256" key="2">
    <source>
        <dbReference type="SAM" id="MobiDB-lite"/>
    </source>
</evidence>
<feature type="compositionally biased region" description="Polar residues" evidence="2">
    <location>
        <begin position="169"/>
        <end position="180"/>
    </location>
</feature>
<dbReference type="Proteomes" id="UP000663888">
    <property type="component" value="Unassembled WGS sequence"/>
</dbReference>
<keyword evidence="1" id="KW-0175">Coiled coil</keyword>
<evidence type="ECO:0000256" key="1">
    <source>
        <dbReference type="SAM" id="Coils"/>
    </source>
</evidence>
<dbReference type="AlphaFoldDB" id="A0A8H2XUW1"/>
<name>A0A8H2XUW1_9AGAM</name>
<comment type="caution">
    <text evidence="3">The sequence shown here is derived from an EMBL/GenBank/DDBJ whole genome shotgun (WGS) entry which is preliminary data.</text>
</comment>
<feature type="region of interest" description="Disordered" evidence="2">
    <location>
        <begin position="160"/>
        <end position="186"/>
    </location>
</feature>
<evidence type="ECO:0008006" key="5">
    <source>
        <dbReference type="Google" id="ProtNLM"/>
    </source>
</evidence>
<proteinExistence type="predicted"/>